<dbReference type="EMBL" id="VJNB01000008">
    <property type="protein sequence ID" value="TSE19235.1"/>
    <property type="molecule type" value="Genomic_DNA"/>
</dbReference>
<dbReference type="AlphaFoldDB" id="A0A554W6N3"/>
<evidence type="ECO:0000313" key="1">
    <source>
        <dbReference type="EMBL" id="TSE19235.1"/>
    </source>
</evidence>
<proteinExistence type="predicted"/>
<protein>
    <submittedName>
        <fullName evidence="1">Uncharacterized protein</fullName>
    </submittedName>
</protein>
<keyword evidence="2" id="KW-1185">Reference proteome</keyword>
<reference evidence="1 2" key="1">
    <citation type="submission" date="2019-07" db="EMBL/GenBank/DDBJ databases">
        <title>Tepidimonas alkaliphilus YIM 72238 draft genome.</title>
        <authorList>
            <person name="Da Costa M.S."/>
            <person name="Froufe H.J.C."/>
            <person name="Egas C."/>
            <person name="Albuquerque L."/>
        </authorList>
    </citation>
    <scope>NUCLEOTIDE SEQUENCE [LARGE SCALE GENOMIC DNA]</scope>
    <source>
        <strain evidence="1 2">YIM 72238</strain>
    </source>
</reference>
<accession>A0A554W6N3</accession>
<dbReference type="Proteomes" id="UP000315736">
    <property type="component" value="Unassembled WGS sequence"/>
</dbReference>
<gene>
    <name evidence="1" type="ORF">Talka_01659</name>
</gene>
<organism evidence="1 2">
    <name type="scientific">Tepidimonas alkaliphilus</name>
    <dbReference type="NCBI Taxonomy" id="2588942"/>
    <lineage>
        <taxon>Bacteria</taxon>
        <taxon>Pseudomonadati</taxon>
        <taxon>Pseudomonadota</taxon>
        <taxon>Betaproteobacteria</taxon>
        <taxon>Burkholderiales</taxon>
        <taxon>Tepidimonas</taxon>
    </lineage>
</organism>
<name>A0A554W6N3_9BURK</name>
<evidence type="ECO:0000313" key="2">
    <source>
        <dbReference type="Proteomes" id="UP000315736"/>
    </source>
</evidence>
<comment type="caution">
    <text evidence="1">The sequence shown here is derived from an EMBL/GenBank/DDBJ whole genome shotgun (WGS) entry which is preliminary data.</text>
</comment>
<sequence>MNLIKGNVLVGHYFEDIYRAEMFVSELAVRNNQIFKSRLGKV</sequence>
<dbReference type="RefSeq" id="WP_281289651.1">
    <property type="nucleotide sequence ID" value="NZ_VJNB01000008.1"/>
</dbReference>